<evidence type="ECO:0000313" key="3">
    <source>
        <dbReference type="EMBL" id="SNU76830.1"/>
    </source>
</evidence>
<feature type="region of interest" description="Disordered" evidence="1">
    <location>
        <begin position="494"/>
        <end position="538"/>
    </location>
</feature>
<feature type="compositionally biased region" description="Low complexity" evidence="1">
    <location>
        <begin position="154"/>
        <end position="176"/>
    </location>
</feature>
<feature type="region of interest" description="Disordered" evidence="1">
    <location>
        <begin position="154"/>
        <end position="181"/>
    </location>
</feature>
<evidence type="ECO:0000313" key="12">
    <source>
        <dbReference type="EMBL" id="SNU77377.1"/>
    </source>
</evidence>
<dbReference type="EMBL" id="LT906320">
    <property type="protein sequence ID" value="SNU77287.1"/>
    <property type="molecule type" value="Genomic_DNA"/>
</dbReference>
<keyword evidence="2" id="KW-1133">Transmembrane helix</keyword>
<dbReference type="EMBL" id="LT906323">
    <property type="protein sequence ID" value="SNU77377.1"/>
    <property type="molecule type" value="Genomic_DNA"/>
</dbReference>
<evidence type="ECO:0000313" key="6">
    <source>
        <dbReference type="EMBL" id="SNU77178.1"/>
    </source>
</evidence>
<organism evidence="13">
    <name type="scientific">Fusarium oxysporum f. sp. lycopersici</name>
    <dbReference type="NCBI Taxonomy" id="59765"/>
    <lineage>
        <taxon>Eukaryota</taxon>
        <taxon>Fungi</taxon>
        <taxon>Dikarya</taxon>
        <taxon>Ascomycota</taxon>
        <taxon>Pezizomycotina</taxon>
        <taxon>Sordariomycetes</taxon>
        <taxon>Hypocreomycetidae</taxon>
        <taxon>Hypocreales</taxon>
        <taxon>Nectriaceae</taxon>
        <taxon>Fusarium</taxon>
        <taxon>Fusarium oxysporum species complex</taxon>
    </lineage>
</organism>
<evidence type="ECO:0000313" key="9">
    <source>
        <dbReference type="EMBL" id="SNU77287.1"/>
    </source>
</evidence>
<geneLocation type="mitochondrion" evidence="13"/>
<evidence type="ECO:0000313" key="10">
    <source>
        <dbReference type="EMBL" id="SNU77317.1"/>
    </source>
</evidence>
<evidence type="ECO:0000313" key="8">
    <source>
        <dbReference type="EMBL" id="SNU77238.1"/>
    </source>
</evidence>
<keyword evidence="2" id="KW-0812">Transmembrane</keyword>
<dbReference type="AlphaFoldDB" id="A0A2C8D206"/>
<dbReference type="EMBL" id="LT906322">
    <property type="protein sequence ID" value="SNU77347.1"/>
    <property type="molecule type" value="Genomic_DNA"/>
</dbReference>
<keyword evidence="2" id="KW-0472">Membrane</keyword>
<evidence type="ECO:0000313" key="5">
    <source>
        <dbReference type="EMBL" id="SNU76909.1"/>
    </source>
</evidence>
<feature type="transmembrane region" description="Helical" evidence="2">
    <location>
        <begin position="20"/>
        <end position="37"/>
    </location>
</feature>
<dbReference type="EMBL" id="LT906317">
    <property type="protein sequence ID" value="SNU77208.1"/>
    <property type="molecule type" value="Genomic_DNA"/>
</dbReference>
<feature type="transmembrane region" description="Helical" evidence="2">
    <location>
        <begin position="80"/>
        <end position="100"/>
    </location>
</feature>
<reference evidence="13" key="1">
    <citation type="submission" date="2016-12" db="EMBL/GenBank/DDBJ databases">
        <title>Recombination within an asexual species: what the mitochondrial genomes reveal in the Fusarium oxysporum species complex.</title>
        <authorList>
            <person name="Brankovics B."/>
            <person name="Van Dam P."/>
            <person name="Rep M."/>
            <person name="De Hoog G.S."/>
            <person name="Van der Lee T.A.J."/>
            <person name="Waalwijk C."/>
            <person name="Van Diepeningen A.D."/>
        </authorList>
    </citation>
    <scope>NUCLEOTIDE SEQUENCE</scope>
    <source>
        <strain evidence="3">DF023</strain>
        <strain evidence="4">DF040</strain>
        <strain evidence="5">DF041</strain>
        <strain evidence="6">Fol002</strain>
        <strain evidence="7">Fol004</strain>
        <strain evidence="8">Fol014</strain>
        <strain evidence="9">Fol018</strain>
        <strain evidence="10">Fol026</strain>
        <strain evidence="11">Fol029</strain>
        <strain evidence="12">Fol038</strain>
        <strain evidence="13">Fol4287</strain>
    </source>
</reference>
<dbReference type="EMBL" id="LT906303">
    <property type="protein sequence ID" value="SNU76879.1"/>
    <property type="molecule type" value="Genomic_DNA"/>
</dbReference>
<evidence type="ECO:0000256" key="2">
    <source>
        <dbReference type="SAM" id="Phobius"/>
    </source>
</evidence>
<dbReference type="EMBL" id="LT906304">
    <property type="protein sequence ID" value="SNU76909.1"/>
    <property type="molecule type" value="Genomic_DNA"/>
</dbReference>
<dbReference type="EMBL" id="LT906321">
    <property type="protein sequence ID" value="SNU77317.1"/>
    <property type="molecule type" value="Genomic_DNA"/>
</dbReference>
<name>A0A2C8D206_FUSOX</name>
<evidence type="ECO:0000313" key="4">
    <source>
        <dbReference type="EMBL" id="SNU76879.1"/>
    </source>
</evidence>
<feature type="transmembrane region" description="Helical" evidence="2">
    <location>
        <begin position="49"/>
        <end position="68"/>
    </location>
</feature>
<dbReference type="EMBL" id="LT906318">
    <property type="protein sequence ID" value="SNU77238.1"/>
    <property type="molecule type" value="Genomic_DNA"/>
</dbReference>
<sequence length="538" mass="61803">MKFIKICKLFFNKLFLPTNLSKIIVIFSVGLLSRYLINEYMGVNVFMEYLSFISITFYSLFATFVVFINELFSFFNINIIPNFLINILNSSGIILEFLVVKPFIFIYSNLWGKYYGGSYIRNSKTGVANDGYSRNNNYTNNNYYSNNDYTNNNYYSNNDYTNNNNYPNNNNYSNNNEGVGPYGADNTSSYYSSNPYFSTNTLVSKFPSQVQVADYSKVQTTQMNPENISMYAGIANQNPYSEWSISGHSNPAAKYGQQGASYPPQSSYTGEADLESTLGQHPALRGSDSAPRFFTFDRIIGENGVERDFITPPLNSDSPSNAYEPSVQYSSEYCPSPAFTNQTRGATCDGHTSKNPKLIQDWNKHIQKGREKTIKELGLRDKNRTLNLHEIANPPLKYKEIPVLKSPTRGEAAICMEYHNSSNIKNIFIKYHDVAKRKFFWNIWEKNRDTYGSYAEFKKSFDPGMNIWKEIYKQTKADLSAEVKNLLDDDILKSKHHKPQIRPRDIRRLHNSSAQSRLNHESASRYTSYPLPNRARKH</sequence>
<proteinExistence type="predicted"/>
<evidence type="ECO:0000313" key="13">
    <source>
        <dbReference type="EMBL" id="SNU77407.1"/>
    </source>
</evidence>
<accession>A0A2C8D206</accession>
<evidence type="ECO:0000313" key="7">
    <source>
        <dbReference type="EMBL" id="SNU77208.1"/>
    </source>
</evidence>
<dbReference type="EMBL" id="LT906301">
    <property type="protein sequence ID" value="SNU76830.1"/>
    <property type="molecule type" value="Genomic_DNA"/>
</dbReference>
<evidence type="ECO:0000256" key="1">
    <source>
        <dbReference type="SAM" id="MobiDB-lite"/>
    </source>
</evidence>
<gene>
    <name evidence="13" type="primary">orf538</name>
</gene>
<dbReference type="EMBL" id="LT906316">
    <property type="protein sequence ID" value="SNU77178.1"/>
    <property type="molecule type" value="Genomic_DNA"/>
</dbReference>
<keyword evidence="13" id="KW-0496">Mitochondrion</keyword>
<protein>
    <submittedName>
        <fullName evidence="13">Uncharacterized protein</fullName>
    </submittedName>
</protein>
<dbReference type="EMBL" id="LT906324">
    <property type="protein sequence ID" value="SNU77407.1"/>
    <property type="molecule type" value="Genomic_DNA"/>
</dbReference>
<evidence type="ECO:0000313" key="11">
    <source>
        <dbReference type="EMBL" id="SNU77347.1"/>
    </source>
</evidence>